<evidence type="ECO:0000256" key="1">
    <source>
        <dbReference type="SAM" id="Coils"/>
    </source>
</evidence>
<evidence type="ECO:0000313" key="2">
    <source>
        <dbReference type="EMBL" id="KXT63178.1"/>
    </source>
</evidence>
<evidence type="ECO:0000313" key="3">
    <source>
        <dbReference type="Proteomes" id="UP000070198"/>
    </source>
</evidence>
<comment type="caution">
    <text evidence="2">The sequence shown here is derived from an EMBL/GenBank/DDBJ whole genome shotgun (WGS) entry which is preliminary data.</text>
</comment>
<sequence>MQDNIINMIEEIEQKISEAEKKIEDLSEKKASILNHYLN</sequence>
<organism evidence="2 3">
    <name type="scientific">Streptococcus gallolyticus</name>
    <dbReference type="NCBI Taxonomy" id="315405"/>
    <lineage>
        <taxon>Bacteria</taxon>
        <taxon>Bacillati</taxon>
        <taxon>Bacillota</taxon>
        <taxon>Bacilli</taxon>
        <taxon>Lactobacillales</taxon>
        <taxon>Streptococcaceae</taxon>
        <taxon>Streptococcus</taxon>
    </lineage>
</organism>
<dbReference type="PATRIC" id="fig|315405.11.peg.2610"/>
<name>A0A139MHD4_9STRE</name>
<accession>A0A139MHD4</accession>
<reference evidence="2 3" key="1">
    <citation type="submission" date="2016-01" db="EMBL/GenBank/DDBJ databases">
        <title>Highly variable Streptococcus oralis are common among viridans streptococci isolated from primates.</title>
        <authorList>
            <person name="Denapaite D."/>
            <person name="Rieger M."/>
            <person name="Koendgen S."/>
            <person name="Brueckner R."/>
            <person name="Ochigava I."/>
            <person name="Kappeler P."/>
            <person name="Maetz-Rensing K."/>
            <person name="Leendertz F."/>
            <person name="Hakenbeck R."/>
        </authorList>
    </citation>
    <scope>NUCLEOTIDE SEQUENCE [LARGE SCALE GENOMIC DNA]</scope>
    <source>
        <strain evidence="2 3">DD02</strain>
    </source>
</reference>
<dbReference type="Proteomes" id="UP000070198">
    <property type="component" value="Unassembled WGS sequence"/>
</dbReference>
<dbReference type="EMBL" id="LQOF01000472">
    <property type="protein sequence ID" value="KXT63178.1"/>
    <property type="molecule type" value="Genomic_DNA"/>
</dbReference>
<keyword evidence="1" id="KW-0175">Coiled coil</keyword>
<gene>
    <name evidence="2" type="ORF">SGADD02_02227</name>
</gene>
<dbReference type="AlphaFoldDB" id="A0A139MHD4"/>
<proteinExistence type="predicted"/>
<protein>
    <submittedName>
        <fullName evidence="2">Uncharacterized protein</fullName>
    </submittedName>
</protein>
<feature type="coiled-coil region" evidence="1">
    <location>
        <begin position="2"/>
        <end position="36"/>
    </location>
</feature>